<evidence type="ECO:0000313" key="6">
    <source>
        <dbReference type="Proteomes" id="UP000183508"/>
    </source>
</evidence>
<dbReference type="EMBL" id="FPBV01000016">
    <property type="protein sequence ID" value="SFU96913.1"/>
    <property type="molecule type" value="Genomic_DNA"/>
</dbReference>
<organism evidence="5 6">
    <name type="scientific">Alicyclobacillus macrosporangiidus</name>
    <dbReference type="NCBI Taxonomy" id="392015"/>
    <lineage>
        <taxon>Bacteria</taxon>
        <taxon>Bacillati</taxon>
        <taxon>Bacillota</taxon>
        <taxon>Bacilli</taxon>
        <taxon>Bacillales</taxon>
        <taxon>Alicyclobacillaceae</taxon>
        <taxon>Alicyclobacillus</taxon>
    </lineage>
</organism>
<dbReference type="GO" id="GO:0051536">
    <property type="term" value="F:iron-sulfur cluster binding"/>
    <property type="evidence" value="ECO:0007669"/>
    <property type="project" value="InterPro"/>
</dbReference>
<reference evidence="6" key="1">
    <citation type="submission" date="2016-10" db="EMBL/GenBank/DDBJ databases">
        <authorList>
            <person name="Varghese N."/>
        </authorList>
    </citation>
    <scope>NUCLEOTIDE SEQUENCE [LARGE SCALE GENOMIC DNA]</scope>
    <source>
        <strain evidence="6">DSM 17980</strain>
    </source>
</reference>
<dbReference type="GO" id="GO:0009055">
    <property type="term" value="F:electron transfer activity"/>
    <property type="evidence" value="ECO:0007669"/>
    <property type="project" value="InterPro"/>
</dbReference>
<accession>A0A1I7KHK7</accession>
<comment type="similarity">
    <text evidence="2">Belongs to the succinate dehydrogenase/fumarate reductase iron-sulfur protein family.</text>
</comment>
<evidence type="ECO:0000259" key="4">
    <source>
        <dbReference type="Pfam" id="PF13085"/>
    </source>
</evidence>
<protein>
    <submittedName>
        <fullName evidence="5">Succinate dehydrogenase / fumarate reductase iron-sulfur subunit</fullName>
    </submittedName>
</protein>
<gene>
    <name evidence="5" type="ORF">SAMN05421543_11623</name>
</gene>
<dbReference type="InterPro" id="IPR012675">
    <property type="entry name" value="Beta-grasp_dom_sf"/>
</dbReference>
<dbReference type="GO" id="GO:0009060">
    <property type="term" value="P:aerobic respiration"/>
    <property type="evidence" value="ECO:0007669"/>
    <property type="project" value="TreeGrafter"/>
</dbReference>
<dbReference type="Pfam" id="PF13085">
    <property type="entry name" value="Fer2_3"/>
    <property type="match status" value="1"/>
</dbReference>
<comment type="cofactor">
    <cofactor evidence="3">
        <name>[2Fe-2S] cluster</name>
        <dbReference type="ChEBI" id="CHEBI:190135"/>
    </cofactor>
</comment>
<dbReference type="PANTHER" id="PTHR11921">
    <property type="entry name" value="SUCCINATE DEHYDROGENASE IRON-SULFUR PROTEIN"/>
    <property type="match status" value="1"/>
</dbReference>
<sequence length="103" mass="11316">MAVVRLRVVRGNPEAGQQVAEYEVPYWQGMSVLDAVLWVRANQDPTLAARYSCRSANACKECSAQIDGKVGYMCSTKAKPDATVELAPVGGRNWIRDLVTELD</sequence>
<keyword evidence="6" id="KW-1185">Reference proteome</keyword>
<dbReference type="InterPro" id="IPR036010">
    <property type="entry name" value="2Fe-2S_ferredoxin-like_sf"/>
</dbReference>
<dbReference type="InterPro" id="IPR050573">
    <property type="entry name" value="SDH/FRD_Iron-Sulfur"/>
</dbReference>
<evidence type="ECO:0000313" key="5">
    <source>
        <dbReference type="EMBL" id="SFU96913.1"/>
    </source>
</evidence>
<feature type="domain" description="Succinate dehydogenase/fumarate reductase N-terminal" evidence="4">
    <location>
        <begin position="6"/>
        <end position="101"/>
    </location>
</feature>
<evidence type="ECO:0000256" key="2">
    <source>
        <dbReference type="ARBA" id="ARBA00009433"/>
    </source>
</evidence>
<name>A0A1I7KHK7_9BACL</name>
<dbReference type="eggNOG" id="COG0479">
    <property type="taxonomic scope" value="Bacteria"/>
</dbReference>
<proteinExistence type="inferred from homology"/>
<dbReference type="AlphaFoldDB" id="A0A1I7KHK7"/>
<dbReference type="STRING" id="392015.SAMN05421543_11623"/>
<dbReference type="PANTHER" id="PTHR11921:SF29">
    <property type="entry name" value="SUCCINATE DEHYDROGENASE [UBIQUINONE] IRON-SULFUR SUBUNIT, MITOCHONDRIAL"/>
    <property type="match status" value="1"/>
</dbReference>
<dbReference type="GO" id="GO:0022904">
    <property type="term" value="P:respiratory electron transport chain"/>
    <property type="evidence" value="ECO:0007669"/>
    <property type="project" value="TreeGrafter"/>
</dbReference>
<dbReference type="Gene3D" id="3.10.20.30">
    <property type="match status" value="1"/>
</dbReference>
<evidence type="ECO:0000256" key="3">
    <source>
        <dbReference type="ARBA" id="ARBA00034078"/>
    </source>
</evidence>
<evidence type="ECO:0000256" key="1">
    <source>
        <dbReference type="ARBA" id="ARBA00001927"/>
    </source>
</evidence>
<comment type="cofactor">
    <cofactor evidence="1">
        <name>[3Fe-4S] cluster</name>
        <dbReference type="ChEBI" id="CHEBI:21137"/>
    </cofactor>
</comment>
<dbReference type="SUPFAM" id="SSF54292">
    <property type="entry name" value="2Fe-2S ferredoxin-like"/>
    <property type="match status" value="1"/>
</dbReference>
<dbReference type="RefSeq" id="WP_074954198.1">
    <property type="nucleotide sequence ID" value="NZ_FPBV01000016.1"/>
</dbReference>
<dbReference type="Proteomes" id="UP000183508">
    <property type="component" value="Unassembled WGS sequence"/>
</dbReference>
<dbReference type="InterPro" id="IPR025192">
    <property type="entry name" value="Succ_DH/fum_Rdtase_N"/>
</dbReference>
<dbReference type="OrthoDB" id="9804391at2"/>